<dbReference type="Gene3D" id="3.30.200.20">
    <property type="entry name" value="Phosphorylase Kinase, domain 1"/>
    <property type="match status" value="1"/>
</dbReference>
<evidence type="ECO:0000256" key="2">
    <source>
        <dbReference type="ARBA" id="ARBA00022741"/>
    </source>
</evidence>
<evidence type="ECO:0000313" key="9">
    <source>
        <dbReference type="Proteomes" id="UP001526143"/>
    </source>
</evidence>
<evidence type="ECO:0000256" key="1">
    <source>
        <dbReference type="ARBA" id="ARBA00022679"/>
    </source>
</evidence>
<dbReference type="PROSITE" id="PS00107">
    <property type="entry name" value="PROTEIN_KINASE_ATP"/>
    <property type="match status" value="1"/>
</dbReference>
<keyword evidence="1" id="KW-0808">Transferase</keyword>
<evidence type="ECO:0000256" key="6">
    <source>
        <dbReference type="SAM" id="MobiDB-lite"/>
    </source>
</evidence>
<dbReference type="Pfam" id="PF00069">
    <property type="entry name" value="Pkinase"/>
    <property type="match status" value="1"/>
</dbReference>
<organism evidence="8 9">
    <name type="scientific">Plectonema radiosum NIES-515</name>
    <dbReference type="NCBI Taxonomy" id="2986073"/>
    <lineage>
        <taxon>Bacteria</taxon>
        <taxon>Bacillati</taxon>
        <taxon>Cyanobacteriota</taxon>
        <taxon>Cyanophyceae</taxon>
        <taxon>Oscillatoriophycideae</taxon>
        <taxon>Oscillatoriales</taxon>
        <taxon>Microcoleaceae</taxon>
        <taxon>Plectonema</taxon>
    </lineage>
</organism>
<gene>
    <name evidence="8" type="ORF">OGM63_17810</name>
</gene>
<sequence>MVFAFPTQGLITKLLIQDLGFSMLAGTTLQGGKYTLNQEIGRGGFGITYKATHHYLRHEVVIKTLNDKLRQHADFTKFERQFQDEARRLATCIHPNIVRVSDFFIEAGLPYMVMEYIRGETLGEAFVLPGIPLPELTAIHYIRQIGAALEVVHNNGLLHRDVKPDNIILRQGTAEVVLIDFGIAREFNGGVRQTHTGMVSEGYSPIEQYLTQAPRSPATDVYGLAATLYSLLTAQVPMPALLRDREKMHSPRELQPHLSAAVNQAIMRGMAVESRFRPATVAEWLKLLPGNGVSVATKLTPTHTITTVDLSTHEYPSPPDVTANNTTAPSTTGNLTKIAKKIRSSKVLIGSGIALTAATMAFGITSLVHKSQPPQPSAKPVIEQPTTNDTSAEVRKVQISPLPQVKETSTPRKQSNTTSSSRDESAPTYTSRRRKRIRPVANDDDETPKRTYRQTEESTSNDSPQPQRRRRSSNQETSPTTPDAAPSPSLVEKLRAVRSTRSTSPTKSSSDNPTPPRQSPRESNSVVIPQVQLPKEPNGLIVPTQEVKQNSPADSQSQKDEKPADEEN</sequence>
<name>A0ABT3B1U3_9CYAN</name>
<dbReference type="GO" id="GO:0016301">
    <property type="term" value="F:kinase activity"/>
    <property type="evidence" value="ECO:0007669"/>
    <property type="project" value="UniProtKB-KW"/>
</dbReference>
<dbReference type="PANTHER" id="PTHR43289">
    <property type="entry name" value="MITOGEN-ACTIVATED PROTEIN KINASE KINASE KINASE 20-RELATED"/>
    <property type="match status" value="1"/>
</dbReference>
<keyword evidence="4 5" id="KW-0067">ATP-binding</keyword>
<feature type="region of interest" description="Disordered" evidence="6">
    <location>
        <begin position="312"/>
        <end position="332"/>
    </location>
</feature>
<dbReference type="EMBL" id="JAOWRF010000252">
    <property type="protein sequence ID" value="MCV3215345.1"/>
    <property type="molecule type" value="Genomic_DNA"/>
</dbReference>
<dbReference type="PROSITE" id="PS00108">
    <property type="entry name" value="PROTEIN_KINASE_ST"/>
    <property type="match status" value="1"/>
</dbReference>
<dbReference type="Gene3D" id="1.10.510.10">
    <property type="entry name" value="Transferase(Phosphotransferase) domain 1"/>
    <property type="match status" value="1"/>
</dbReference>
<keyword evidence="9" id="KW-1185">Reference proteome</keyword>
<dbReference type="InterPro" id="IPR008271">
    <property type="entry name" value="Ser/Thr_kinase_AS"/>
</dbReference>
<keyword evidence="3 8" id="KW-0418">Kinase</keyword>
<keyword evidence="2 5" id="KW-0547">Nucleotide-binding</keyword>
<evidence type="ECO:0000259" key="7">
    <source>
        <dbReference type="PROSITE" id="PS50011"/>
    </source>
</evidence>
<feature type="binding site" evidence="5">
    <location>
        <position position="63"/>
    </location>
    <ligand>
        <name>ATP</name>
        <dbReference type="ChEBI" id="CHEBI:30616"/>
    </ligand>
</feature>
<feature type="compositionally biased region" description="Low complexity" evidence="6">
    <location>
        <begin position="474"/>
        <end position="489"/>
    </location>
</feature>
<dbReference type="SUPFAM" id="SSF56112">
    <property type="entry name" value="Protein kinase-like (PK-like)"/>
    <property type="match status" value="1"/>
</dbReference>
<dbReference type="SMART" id="SM00220">
    <property type="entry name" value="S_TKc"/>
    <property type="match status" value="1"/>
</dbReference>
<comment type="caution">
    <text evidence="8">The sequence shown here is derived from an EMBL/GenBank/DDBJ whole genome shotgun (WGS) entry which is preliminary data.</text>
</comment>
<feature type="compositionally biased region" description="Polar residues" evidence="6">
    <location>
        <begin position="322"/>
        <end position="332"/>
    </location>
</feature>
<evidence type="ECO:0000313" key="8">
    <source>
        <dbReference type="EMBL" id="MCV3215345.1"/>
    </source>
</evidence>
<dbReference type="InterPro" id="IPR017441">
    <property type="entry name" value="Protein_kinase_ATP_BS"/>
</dbReference>
<evidence type="ECO:0000256" key="4">
    <source>
        <dbReference type="ARBA" id="ARBA00022840"/>
    </source>
</evidence>
<feature type="domain" description="Protein kinase" evidence="7">
    <location>
        <begin position="34"/>
        <end position="306"/>
    </location>
</feature>
<dbReference type="RefSeq" id="WP_263746962.1">
    <property type="nucleotide sequence ID" value="NZ_JAOWRF010000252.1"/>
</dbReference>
<dbReference type="InterPro" id="IPR011009">
    <property type="entry name" value="Kinase-like_dom_sf"/>
</dbReference>
<feature type="compositionally biased region" description="Low complexity" evidence="6">
    <location>
        <begin position="499"/>
        <end position="512"/>
    </location>
</feature>
<accession>A0ABT3B1U3</accession>
<feature type="compositionally biased region" description="Polar residues" evidence="6">
    <location>
        <begin position="546"/>
        <end position="556"/>
    </location>
</feature>
<dbReference type="CDD" id="cd14014">
    <property type="entry name" value="STKc_PknB_like"/>
    <property type="match status" value="1"/>
</dbReference>
<feature type="compositionally biased region" description="Basic and acidic residues" evidence="6">
    <location>
        <begin position="447"/>
        <end position="456"/>
    </location>
</feature>
<dbReference type="Proteomes" id="UP001526143">
    <property type="component" value="Unassembled WGS sequence"/>
</dbReference>
<protein>
    <submittedName>
        <fullName evidence="8">Protein kinase</fullName>
    </submittedName>
</protein>
<feature type="region of interest" description="Disordered" evidence="6">
    <location>
        <begin position="369"/>
        <end position="568"/>
    </location>
</feature>
<dbReference type="PROSITE" id="PS50011">
    <property type="entry name" value="PROTEIN_KINASE_DOM"/>
    <property type="match status" value="1"/>
</dbReference>
<evidence type="ECO:0000256" key="5">
    <source>
        <dbReference type="PROSITE-ProRule" id="PRU10141"/>
    </source>
</evidence>
<feature type="compositionally biased region" description="Polar residues" evidence="6">
    <location>
        <begin position="406"/>
        <end position="420"/>
    </location>
</feature>
<dbReference type="InterPro" id="IPR000719">
    <property type="entry name" value="Prot_kinase_dom"/>
</dbReference>
<evidence type="ECO:0000256" key="3">
    <source>
        <dbReference type="ARBA" id="ARBA00022777"/>
    </source>
</evidence>
<dbReference type="PANTHER" id="PTHR43289:SF34">
    <property type="entry name" value="SERINE_THREONINE-PROTEIN KINASE YBDM-RELATED"/>
    <property type="match status" value="1"/>
</dbReference>
<reference evidence="8 9" key="1">
    <citation type="submission" date="2022-10" db="EMBL/GenBank/DDBJ databases">
        <title>Identification of biosynthetic pathway for the production of the potent trypsin inhibitor radiosumin.</title>
        <authorList>
            <person name="Fewer D.P."/>
            <person name="Delbaje E."/>
            <person name="Ouyang X."/>
            <person name="Agostino P.D."/>
            <person name="Wahlsten M."/>
            <person name="Jokela J."/>
            <person name="Permi P."/>
            <person name="Haapaniemi E."/>
            <person name="Koistinen H."/>
        </authorList>
    </citation>
    <scope>NUCLEOTIDE SEQUENCE [LARGE SCALE GENOMIC DNA]</scope>
    <source>
        <strain evidence="8 9">NIES-515</strain>
    </source>
</reference>
<proteinExistence type="predicted"/>